<comment type="caution">
    <text evidence="1">The sequence shown here is derived from an EMBL/GenBank/DDBJ whole genome shotgun (WGS) entry which is preliminary data.</text>
</comment>
<keyword evidence="2" id="KW-1185">Reference proteome</keyword>
<feature type="non-terminal residue" evidence="1">
    <location>
        <position position="1"/>
    </location>
</feature>
<protein>
    <submittedName>
        <fullName evidence="1">Uncharacterized protein</fullName>
    </submittedName>
</protein>
<evidence type="ECO:0000313" key="1">
    <source>
        <dbReference type="EMBL" id="GCA64838.1"/>
    </source>
</evidence>
<evidence type="ECO:0000313" key="2">
    <source>
        <dbReference type="Proteomes" id="UP000265618"/>
    </source>
</evidence>
<dbReference type="EMBL" id="BDIP01008777">
    <property type="protein sequence ID" value="GCA64838.1"/>
    <property type="molecule type" value="Genomic_DNA"/>
</dbReference>
<gene>
    <name evidence="1" type="ORF">KIPB_015532</name>
</gene>
<organism evidence="1 2">
    <name type="scientific">Kipferlia bialata</name>
    <dbReference type="NCBI Taxonomy" id="797122"/>
    <lineage>
        <taxon>Eukaryota</taxon>
        <taxon>Metamonada</taxon>
        <taxon>Carpediemonas-like organisms</taxon>
        <taxon>Kipferlia</taxon>
    </lineage>
</organism>
<sequence length="20" mass="2082">VLPLPGSSILTHRGHGIRDG</sequence>
<accession>A0A391P187</accession>
<reference evidence="1 2" key="1">
    <citation type="journal article" date="2018" name="PLoS ONE">
        <title>The draft genome of Kipferlia bialata reveals reductive genome evolution in fornicate parasites.</title>
        <authorList>
            <person name="Tanifuji G."/>
            <person name="Takabayashi S."/>
            <person name="Kume K."/>
            <person name="Takagi M."/>
            <person name="Nakayama T."/>
            <person name="Kamikawa R."/>
            <person name="Inagaki Y."/>
            <person name="Hashimoto T."/>
        </authorList>
    </citation>
    <scope>NUCLEOTIDE SEQUENCE [LARGE SCALE GENOMIC DNA]</scope>
    <source>
        <strain evidence="1">NY0173</strain>
    </source>
</reference>
<dbReference type="AlphaFoldDB" id="A0A391P187"/>
<proteinExistence type="predicted"/>
<dbReference type="Proteomes" id="UP000265618">
    <property type="component" value="Unassembled WGS sequence"/>
</dbReference>
<name>A0A391P187_9EUKA</name>